<dbReference type="GO" id="GO:0044613">
    <property type="term" value="C:nuclear pore central transport channel"/>
    <property type="evidence" value="ECO:0007669"/>
    <property type="project" value="TreeGrafter"/>
</dbReference>
<dbReference type="GO" id="GO:0006607">
    <property type="term" value="P:NLS-bearing protein import into nucleus"/>
    <property type="evidence" value="ECO:0007669"/>
    <property type="project" value="TreeGrafter"/>
</dbReference>
<evidence type="ECO:0000256" key="6">
    <source>
        <dbReference type="SAM" id="MobiDB-lite"/>
    </source>
</evidence>
<evidence type="ECO:0000256" key="5">
    <source>
        <dbReference type="PROSITE-ProRule" id="PRU00804"/>
    </source>
</evidence>
<evidence type="ECO:0000313" key="9">
    <source>
        <dbReference type="Proteomes" id="UP001215598"/>
    </source>
</evidence>
<dbReference type="GO" id="GO:0005543">
    <property type="term" value="F:phospholipid binding"/>
    <property type="evidence" value="ECO:0007669"/>
    <property type="project" value="TreeGrafter"/>
</dbReference>
<protein>
    <recommendedName>
        <fullName evidence="7">RRM Nup35-type domain-containing protein</fullName>
    </recommendedName>
</protein>
<comment type="subcellular location">
    <subcellularLocation>
        <location evidence="1">Nucleus</location>
    </subcellularLocation>
</comment>
<feature type="region of interest" description="Disordered" evidence="6">
    <location>
        <begin position="251"/>
        <end position="278"/>
    </location>
</feature>
<feature type="domain" description="RRM Nup35-type" evidence="7">
    <location>
        <begin position="155"/>
        <end position="238"/>
    </location>
</feature>
<keyword evidence="5" id="KW-0811">Translocation</keyword>
<evidence type="ECO:0000256" key="3">
    <source>
        <dbReference type="ARBA" id="ARBA00022816"/>
    </source>
</evidence>
<reference evidence="8" key="1">
    <citation type="submission" date="2023-03" db="EMBL/GenBank/DDBJ databases">
        <title>Massive genome expansion in bonnet fungi (Mycena s.s.) driven by repeated elements and novel gene families across ecological guilds.</title>
        <authorList>
            <consortium name="Lawrence Berkeley National Laboratory"/>
            <person name="Harder C.B."/>
            <person name="Miyauchi S."/>
            <person name="Viragh M."/>
            <person name="Kuo A."/>
            <person name="Thoen E."/>
            <person name="Andreopoulos B."/>
            <person name="Lu D."/>
            <person name="Skrede I."/>
            <person name="Drula E."/>
            <person name="Henrissat B."/>
            <person name="Morin E."/>
            <person name="Kohler A."/>
            <person name="Barry K."/>
            <person name="LaButti K."/>
            <person name="Morin E."/>
            <person name="Salamov A."/>
            <person name="Lipzen A."/>
            <person name="Mereny Z."/>
            <person name="Hegedus B."/>
            <person name="Baldrian P."/>
            <person name="Stursova M."/>
            <person name="Weitz H."/>
            <person name="Taylor A."/>
            <person name="Grigoriev I.V."/>
            <person name="Nagy L.G."/>
            <person name="Martin F."/>
            <person name="Kauserud H."/>
        </authorList>
    </citation>
    <scope>NUCLEOTIDE SEQUENCE</scope>
    <source>
        <strain evidence="8">CBHHK182m</strain>
    </source>
</reference>
<dbReference type="GO" id="GO:0006999">
    <property type="term" value="P:nuclear pore organization"/>
    <property type="evidence" value="ECO:0007669"/>
    <property type="project" value="TreeGrafter"/>
</dbReference>
<dbReference type="AlphaFoldDB" id="A0AAD7NB66"/>
<feature type="region of interest" description="Disordered" evidence="6">
    <location>
        <begin position="128"/>
        <end position="153"/>
    </location>
</feature>
<keyword evidence="9" id="KW-1185">Reference proteome</keyword>
<feature type="region of interest" description="Disordered" evidence="6">
    <location>
        <begin position="1"/>
        <end position="44"/>
    </location>
</feature>
<dbReference type="InterPro" id="IPR012677">
    <property type="entry name" value="Nucleotide-bd_a/b_plait_sf"/>
</dbReference>
<evidence type="ECO:0000313" key="8">
    <source>
        <dbReference type="EMBL" id="KAJ7752934.1"/>
    </source>
</evidence>
<evidence type="ECO:0000256" key="2">
    <source>
        <dbReference type="ARBA" id="ARBA00022448"/>
    </source>
</evidence>
<dbReference type="PANTHER" id="PTHR21527">
    <property type="entry name" value="NUCLEOPORIN NUP35"/>
    <property type="match status" value="1"/>
</dbReference>
<dbReference type="Pfam" id="PF05172">
    <property type="entry name" value="RRM_Nup35"/>
    <property type="match status" value="1"/>
</dbReference>
<keyword evidence="4 5" id="KW-0539">Nucleus</keyword>
<dbReference type="GO" id="GO:0044615">
    <property type="term" value="C:nuclear pore nuclear basket"/>
    <property type="evidence" value="ECO:0007669"/>
    <property type="project" value="TreeGrafter"/>
</dbReference>
<evidence type="ECO:0000256" key="4">
    <source>
        <dbReference type="ARBA" id="ARBA00023242"/>
    </source>
</evidence>
<dbReference type="PROSITE" id="PS51472">
    <property type="entry name" value="RRM_NUP35"/>
    <property type="match status" value="1"/>
</dbReference>
<keyword evidence="5" id="KW-0653">Protein transport</keyword>
<dbReference type="Gene3D" id="3.30.70.330">
    <property type="match status" value="1"/>
</dbReference>
<comment type="caution">
    <text evidence="8">The sequence shown here is derived from an EMBL/GenBank/DDBJ whole genome shotgun (WGS) entry which is preliminary data.</text>
</comment>
<keyword evidence="3 5" id="KW-0509">mRNA transport</keyword>
<organism evidence="8 9">
    <name type="scientific">Mycena metata</name>
    <dbReference type="NCBI Taxonomy" id="1033252"/>
    <lineage>
        <taxon>Eukaryota</taxon>
        <taxon>Fungi</taxon>
        <taxon>Dikarya</taxon>
        <taxon>Basidiomycota</taxon>
        <taxon>Agaricomycotina</taxon>
        <taxon>Agaricomycetes</taxon>
        <taxon>Agaricomycetidae</taxon>
        <taxon>Agaricales</taxon>
        <taxon>Marasmiineae</taxon>
        <taxon>Mycenaceae</taxon>
        <taxon>Mycena</taxon>
    </lineage>
</organism>
<feature type="compositionally biased region" description="Polar residues" evidence="6">
    <location>
        <begin position="12"/>
        <end position="22"/>
    </location>
</feature>
<name>A0AAD7NB66_9AGAR</name>
<keyword evidence="5" id="KW-0906">Nuclear pore complex</keyword>
<feature type="region of interest" description="Disordered" evidence="6">
    <location>
        <begin position="297"/>
        <end position="323"/>
    </location>
</feature>
<keyword evidence="2 5" id="KW-0813">Transport</keyword>
<dbReference type="PANTHER" id="PTHR21527:SF6">
    <property type="entry name" value="NUCLEOPORIN NUP35"/>
    <property type="match status" value="1"/>
</dbReference>
<proteinExistence type="predicted"/>
<accession>A0AAD7NB66</accession>
<dbReference type="GO" id="GO:0051028">
    <property type="term" value="P:mRNA transport"/>
    <property type="evidence" value="ECO:0007669"/>
    <property type="project" value="UniProtKB-UniRule"/>
</dbReference>
<evidence type="ECO:0000259" key="7">
    <source>
        <dbReference type="PROSITE" id="PS51472"/>
    </source>
</evidence>
<gene>
    <name evidence="8" type="ORF">B0H16DRAFT_1545424</name>
</gene>
<dbReference type="GO" id="GO:0017056">
    <property type="term" value="F:structural constituent of nuclear pore"/>
    <property type="evidence" value="ECO:0007669"/>
    <property type="project" value="TreeGrafter"/>
</dbReference>
<dbReference type="Proteomes" id="UP001215598">
    <property type="component" value="Unassembled WGS sequence"/>
</dbReference>
<evidence type="ECO:0000256" key="1">
    <source>
        <dbReference type="ARBA" id="ARBA00004123"/>
    </source>
</evidence>
<dbReference type="InterPro" id="IPR007846">
    <property type="entry name" value="RRM_NUP35_dom"/>
</dbReference>
<feature type="compositionally biased region" description="Polar residues" evidence="6">
    <location>
        <begin position="30"/>
        <end position="44"/>
    </location>
</feature>
<sequence>MKPSPFAVAGMASTSSHNQNLNAWAGGGASTSSNSFTDTLSQSRSHYQPGYLMSASQSNNSPTGAQRVDEAPVVQTKAKMNNAFSRGPSTAEFGLDSMFQSSRQRQTIPDEDAPPMNSVNDIPTEMYADTRPPTNTNSSFARPRPKAPTLSTSTSTPTHYIIVFGYPPDKYSLAVEYFSALASNAVTPPDPHAEITNCFRMGYSDAADAMRAVRKNGEVLGGSWMVGAKWADPTAAEALLSQPVSVPRYTSPPPDSMGMAVDSPSPQHNNNNSAAGYGGATVGTPIRLAPSASAFRAKGGAGAGASAKPAPAPSWGAGAGRGAPVPANGASAGAGAGKGVLGQVSDMIFGW</sequence>
<dbReference type="EMBL" id="JARKIB010000057">
    <property type="protein sequence ID" value="KAJ7752934.1"/>
    <property type="molecule type" value="Genomic_DNA"/>
</dbReference>